<sequence length="477" mass="53514">MRIYDIAFYIAGFFILGVLAASSGLNFIIIIMATILMAAIFLFIGYLRKIPRIFWLTGLCLFIIIGAFYYFWWNSYQIKNLNIIFDEKINFQGLVVKNPEQGNQQKLVVTFQPPYSGKVLIKLRSYPSFDYGDLINFEGIIKRPDSQSYAAYLAKDSIFGIVDYPKTELIAKNQGSVIKSQLFKLKEKLISNFQKTLSAEKSAFLAGITLGERTEFSQEFKEAMAKSGTTHLVALSGYNITIIVLVIAAFFSRFLSRKITFVLTILAIFGFVLMTGAEASVVRAAIMGFIALLASQVSRLYSIRNAIVLAAFFMVLVNPRVLYFDVGFQLSFAALLGIVYLGPAIQKFFRIKEEGGFLGWRKNFLTTTSAQLAVAPLLIINFNQFSLTALIANILILEVIPPTMFLGFLLGAMGFFSTALAIILSWFINLFLVYELTLINVFAKISLPITKIGISGIIIYYLIMVGFIVYNYRNVKS</sequence>
<feature type="domain" description="DUF4131" evidence="8">
    <location>
        <begin position="27"/>
        <end position="165"/>
    </location>
</feature>
<dbReference type="STRING" id="1805425.AUJ30_01310"/>
<dbReference type="InterPro" id="IPR052159">
    <property type="entry name" value="Competence_DNA_uptake"/>
</dbReference>
<proteinExistence type="predicted"/>
<keyword evidence="2" id="KW-1003">Cell membrane</keyword>
<feature type="transmembrane region" description="Helical" evidence="6">
    <location>
        <begin position="232"/>
        <end position="255"/>
    </location>
</feature>
<dbReference type="EMBL" id="MNWX01000023">
    <property type="protein sequence ID" value="OIO65266.1"/>
    <property type="molecule type" value="Genomic_DNA"/>
</dbReference>
<feature type="transmembrane region" description="Helical" evidence="6">
    <location>
        <begin position="452"/>
        <end position="472"/>
    </location>
</feature>
<dbReference type="PANTHER" id="PTHR30619">
    <property type="entry name" value="DNA INTERNALIZATION/COMPETENCE PROTEIN COMEC/REC2"/>
    <property type="match status" value="1"/>
</dbReference>
<feature type="transmembrane region" description="Helical" evidence="6">
    <location>
        <begin position="53"/>
        <end position="72"/>
    </location>
</feature>
<evidence type="ECO:0000256" key="4">
    <source>
        <dbReference type="ARBA" id="ARBA00022989"/>
    </source>
</evidence>
<evidence type="ECO:0000256" key="1">
    <source>
        <dbReference type="ARBA" id="ARBA00004651"/>
    </source>
</evidence>
<dbReference type="GO" id="GO:0005886">
    <property type="term" value="C:plasma membrane"/>
    <property type="evidence" value="ECO:0007669"/>
    <property type="project" value="UniProtKB-SubCell"/>
</dbReference>
<comment type="subcellular location">
    <subcellularLocation>
        <location evidence="1">Cell membrane</location>
        <topology evidence="1">Multi-pass membrane protein</topology>
    </subcellularLocation>
</comment>
<evidence type="ECO:0000256" key="6">
    <source>
        <dbReference type="SAM" id="Phobius"/>
    </source>
</evidence>
<dbReference type="AlphaFoldDB" id="A0A1J4XU33"/>
<dbReference type="Proteomes" id="UP000182693">
    <property type="component" value="Unassembled WGS sequence"/>
</dbReference>
<name>A0A1J4XU33_9BACT</name>
<evidence type="ECO:0000259" key="8">
    <source>
        <dbReference type="Pfam" id="PF13567"/>
    </source>
</evidence>
<feature type="domain" description="ComEC/Rec2-related protein" evidence="7">
    <location>
        <begin position="208"/>
        <end position="469"/>
    </location>
</feature>
<dbReference type="NCBIfam" id="TIGR00360">
    <property type="entry name" value="ComEC_N-term"/>
    <property type="match status" value="1"/>
</dbReference>
<accession>A0A1J4XU33</accession>
<feature type="transmembrane region" description="Helical" evidence="6">
    <location>
        <begin position="261"/>
        <end position="294"/>
    </location>
</feature>
<evidence type="ECO:0000259" key="7">
    <source>
        <dbReference type="Pfam" id="PF03772"/>
    </source>
</evidence>
<gene>
    <name evidence="9" type="ORF">AUJ30_01310</name>
</gene>
<evidence type="ECO:0000313" key="9">
    <source>
        <dbReference type="EMBL" id="OIO65266.1"/>
    </source>
</evidence>
<evidence type="ECO:0000256" key="2">
    <source>
        <dbReference type="ARBA" id="ARBA00022475"/>
    </source>
</evidence>
<keyword evidence="4 6" id="KW-1133">Transmembrane helix</keyword>
<dbReference type="Pfam" id="PF13567">
    <property type="entry name" value="DUF4131"/>
    <property type="match status" value="1"/>
</dbReference>
<protein>
    <recommendedName>
        <fullName evidence="11">ComEC/Rec2-related protein domain-containing protein</fullName>
    </recommendedName>
</protein>
<feature type="transmembrane region" description="Helical" evidence="6">
    <location>
        <begin position="370"/>
        <end position="396"/>
    </location>
</feature>
<keyword evidence="3 6" id="KW-0812">Transmembrane</keyword>
<feature type="transmembrane region" description="Helical" evidence="6">
    <location>
        <begin position="306"/>
        <end position="324"/>
    </location>
</feature>
<evidence type="ECO:0000256" key="5">
    <source>
        <dbReference type="ARBA" id="ARBA00023136"/>
    </source>
</evidence>
<comment type="caution">
    <text evidence="9">The sequence shown here is derived from an EMBL/GenBank/DDBJ whole genome shotgun (WGS) entry which is preliminary data.</text>
</comment>
<dbReference type="PANTHER" id="PTHR30619:SF7">
    <property type="entry name" value="BETA-LACTAMASE DOMAIN PROTEIN"/>
    <property type="match status" value="1"/>
</dbReference>
<evidence type="ECO:0000256" key="3">
    <source>
        <dbReference type="ARBA" id="ARBA00022692"/>
    </source>
</evidence>
<dbReference type="InterPro" id="IPR025405">
    <property type="entry name" value="DUF4131"/>
</dbReference>
<organism evidence="9 10">
    <name type="scientific">Candidatus Wolfebacteria bacterium CG1_02_39_135</name>
    <dbReference type="NCBI Taxonomy" id="1805425"/>
    <lineage>
        <taxon>Bacteria</taxon>
        <taxon>Candidatus Wolfeibacteriota</taxon>
    </lineage>
</organism>
<dbReference type="Pfam" id="PF03772">
    <property type="entry name" value="Competence"/>
    <property type="match status" value="1"/>
</dbReference>
<reference evidence="9 10" key="1">
    <citation type="journal article" date="2016" name="Environ. Microbiol.">
        <title>Genomic resolution of a cold subsurface aquifer community provides metabolic insights for novel microbes adapted to high CO concentrations.</title>
        <authorList>
            <person name="Probst A.J."/>
            <person name="Castelle C.J."/>
            <person name="Singh A."/>
            <person name="Brown C.T."/>
            <person name="Anantharaman K."/>
            <person name="Sharon I."/>
            <person name="Hug L.A."/>
            <person name="Burstein D."/>
            <person name="Emerson J.B."/>
            <person name="Thomas B.C."/>
            <person name="Banfield J.F."/>
        </authorList>
    </citation>
    <scope>NUCLEOTIDE SEQUENCE [LARGE SCALE GENOMIC DNA]</scope>
    <source>
        <strain evidence="9">CG1_02_39_135</strain>
    </source>
</reference>
<feature type="transmembrane region" description="Helical" evidence="6">
    <location>
        <begin position="408"/>
        <end position="432"/>
    </location>
</feature>
<feature type="transmembrane region" description="Helical" evidence="6">
    <location>
        <begin position="6"/>
        <end position="22"/>
    </location>
</feature>
<keyword evidence="5 6" id="KW-0472">Membrane</keyword>
<feature type="transmembrane region" description="Helical" evidence="6">
    <location>
        <begin position="27"/>
        <end position="47"/>
    </location>
</feature>
<evidence type="ECO:0008006" key="11">
    <source>
        <dbReference type="Google" id="ProtNLM"/>
    </source>
</evidence>
<evidence type="ECO:0000313" key="10">
    <source>
        <dbReference type="Proteomes" id="UP000182693"/>
    </source>
</evidence>
<feature type="transmembrane region" description="Helical" evidence="6">
    <location>
        <begin position="330"/>
        <end position="349"/>
    </location>
</feature>
<dbReference type="InterPro" id="IPR004477">
    <property type="entry name" value="ComEC_N"/>
</dbReference>